<dbReference type="InterPro" id="IPR003156">
    <property type="entry name" value="DHHA1_dom"/>
</dbReference>
<dbReference type="Gene3D" id="3.90.1640.10">
    <property type="entry name" value="inorganic pyrophosphatase (n-terminal core)"/>
    <property type="match status" value="1"/>
</dbReference>
<sequence>MNVMKRGRDPLAPLLAAIEAAPRIVTLCHTNPDPDAIGSQLGLVNGLSTAFPEKTVRAGTPVPANLAWIAGARPLTPSPTITAADLVIVVDCANRDRIAGRIPAGTRVLKIDHHPNRDRYAELGWVDEQYSSCAEMVTALLTAIEPAAITTTAANALYAGIVGDTAQFSTPETNTQTLATAAHLVAAGADAALISHHVRDLTPRLRQLYGYVLSHLTVTPSGLGHITLSRTVLRQLQIPFGEEDIIVPLLGYLTDVRVWLVFIATPQGTFRVHFRSKKLPINQIATTFGGGGHPLASGAFVDNFTSVSRVIAATDAYVSAHR</sequence>
<evidence type="ECO:0000259" key="2">
    <source>
        <dbReference type="Pfam" id="PF02272"/>
    </source>
</evidence>
<name>A0ABV5WQQ1_9LACO</name>
<dbReference type="GO" id="GO:0008441">
    <property type="term" value="F:3'(2'),5'-bisphosphate nucleotidase activity"/>
    <property type="evidence" value="ECO:0007669"/>
    <property type="project" value="UniProtKB-EC"/>
</dbReference>
<proteinExistence type="predicted"/>
<dbReference type="Gene3D" id="3.10.310.30">
    <property type="match status" value="1"/>
</dbReference>
<dbReference type="SUPFAM" id="SSF64182">
    <property type="entry name" value="DHH phosphoesterases"/>
    <property type="match status" value="1"/>
</dbReference>
<evidence type="ECO:0000313" key="4">
    <source>
        <dbReference type="Proteomes" id="UP001589691"/>
    </source>
</evidence>
<dbReference type="InterPro" id="IPR051319">
    <property type="entry name" value="Oligoribo/pAp-PDE_c-di-AMP_PDE"/>
</dbReference>
<dbReference type="EMBL" id="JBHLZY010000002">
    <property type="protein sequence ID" value="MFB9768470.1"/>
    <property type="molecule type" value="Genomic_DNA"/>
</dbReference>
<dbReference type="InterPro" id="IPR038763">
    <property type="entry name" value="DHH_sf"/>
</dbReference>
<keyword evidence="4" id="KW-1185">Reference proteome</keyword>
<dbReference type="EC" id="3.1.3.7" evidence="3"/>
<dbReference type="PANTHER" id="PTHR47618">
    <property type="entry name" value="BIFUNCTIONAL OLIGORIBONUCLEASE AND PAP PHOSPHATASE NRNA"/>
    <property type="match status" value="1"/>
</dbReference>
<comment type="caution">
    <text evidence="3">The sequence shown here is derived from an EMBL/GenBank/DDBJ whole genome shotgun (WGS) entry which is preliminary data.</text>
</comment>
<evidence type="ECO:0000259" key="1">
    <source>
        <dbReference type="Pfam" id="PF01368"/>
    </source>
</evidence>
<evidence type="ECO:0000313" key="3">
    <source>
        <dbReference type="EMBL" id="MFB9768470.1"/>
    </source>
</evidence>
<accession>A0ABV5WQQ1</accession>
<gene>
    <name evidence="3" type="ORF">ACFFLI_01080</name>
</gene>
<feature type="domain" description="DHHA1" evidence="2">
    <location>
        <begin position="254"/>
        <end position="318"/>
    </location>
</feature>
<dbReference type="Pfam" id="PF01368">
    <property type="entry name" value="DHH"/>
    <property type="match status" value="1"/>
</dbReference>
<protein>
    <submittedName>
        <fullName evidence="3">Bifunctional oligoribonuclease/PAP phosphatase NrnA</fullName>
        <ecNumber evidence="3">3.1.3.7</ecNumber>
    </submittedName>
</protein>
<reference evidence="3 4" key="1">
    <citation type="submission" date="2024-09" db="EMBL/GenBank/DDBJ databases">
        <authorList>
            <person name="Sun Q."/>
            <person name="Mori K."/>
        </authorList>
    </citation>
    <scope>NUCLEOTIDE SEQUENCE [LARGE SCALE GENOMIC DNA]</scope>
    <source>
        <strain evidence="3 4">TBRC 4576</strain>
    </source>
</reference>
<organism evidence="3 4">
    <name type="scientific">Lactiplantibacillus modestisalitolerans</name>
    <dbReference type="NCBI Taxonomy" id="1457219"/>
    <lineage>
        <taxon>Bacteria</taxon>
        <taxon>Bacillati</taxon>
        <taxon>Bacillota</taxon>
        <taxon>Bacilli</taxon>
        <taxon>Lactobacillales</taxon>
        <taxon>Lactobacillaceae</taxon>
        <taxon>Lactiplantibacillus</taxon>
    </lineage>
</organism>
<dbReference type="PANTHER" id="PTHR47618:SF1">
    <property type="entry name" value="BIFUNCTIONAL OLIGORIBONUCLEASE AND PAP PHOSPHATASE NRNA"/>
    <property type="match status" value="1"/>
</dbReference>
<dbReference type="InterPro" id="IPR001667">
    <property type="entry name" value="DDH_dom"/>
</dbReference>
<keyword evidence="3" id="KW-0378">Hydrolase</keyword>
<feature type="domain" description="DDH" evidence="1">
    <location>
        <begin position="23"/>
        <end position="161"/>
    </location>
</feature>
<dbReference type="Pfam" id="PF02272">
    <property type="entry name" value="DHHA1"/>
    <property type="match status" value="1"/>
</dbReference>
<dbReference type="Proteomes" id="UP001589691">
    <property type="component" value="Unassembled WGS sequence"/>
</dbReference>
<dbReference type="RefSeq" id="WP_225424440.1">
    <property type="nucleotide sequence ID" value="NZ_BJEA01000018.1"/>
</dbReference>